<evidence type="ECO:0000313" key="3">
    <source>
        <dbReference type="Proteomes" id="UP000231638"/>
    </source>
</evidence>
<comment type="caution">
    <text evidence="2">The sequence shown here is derived from an EMBL/GenBank/DDBJ whole genome shotgun (WGS) entry which is preliminary data.</text>
</comment>
<evidence type="ECO:0000313" key="2">
    <source>
        <dbReference type="EMBL" id="DAB36436.1"/>
    </source>
</evidence>
<evidence type="ECO:0000259" key="1">
    <source>
        <dbReference type="PROSITE" id="PS50883"/>
    </source>
</evidence>
<dbReference type="PROSITE" id="PS50883">
    <property type="entry name" value="EAL"/>
    <property type="match status" value="1"/>
</dbReference>
<dbReference type="SMART" id="SM00052">
    <property type="entry name" value="EAL"/>
    <property type="match status" value="1"/>
</dbReference>
<dbReference type="InterPro" id="IPR035919">
    <property type="entry name" value="EAL_sf"/>
</dbReference>
<accession>A0A2D3WDT1</accession>
<dbReference type="CDD" id="cd01948">
    <property type="entry name" value="EAL"/>
    <property type="match status" value="1"/>
</dbReference>
<dbReference type="Pfam" id="PF00563">
    <property type="entry name" value="EAL"/>
    <property type="match status" value="1"/>
</dbReference>
<dbReference type="InterPro" id="IPR050706">
    <property type="entry name" value="Cyclic-di-GMP_PDE-like"/>
</dbReference>
<proteinExistence type="predicted"/>
<dbReference type="PANTHER" id="PTHR33121">
    <property type="entry name" value="CYCLIC DI-GMP PHOSPHODIESTERASE PDEF"/>
    <property type="match status" value="1"/>
</dbReference>
<dbReference type="PANTHER" id="PTHR33121:SF71">
    <property type="entry name" value="OXYGEN SENSOR PROTEIN DOSP"/>
    <property type="match status" value="1"/>
</dbReference>
<dbReference type="InterPro" id="IPR001633">
    <property type="entry name" value="EAL_dom"/>
</dbReference>
<dbReference type="Gene3D" id="3.20.20.450">
    <property type="entry name" value="EAL domain"/>
    <property type="match status" value="1"/>
</dbReference>
<organism evidence="2 3">
    <name type="scientific">Sulfurospirillum cavolei</name>
    <dbReference type="NCBI Taxonomy" id="366522"/>
    <lineage>
        <taxon>Bacteria</taxon>
        <taxon>Pseudomonadati</taxon>
        <taxon>Campylobacterota</taxon>
        <taxon>Epsilonproteobacteria</taxon>
        <taxon>Campylobacterales</taxon>
        <taxon>Sulfurospirillaceae</taxon>
        <taxon>Sulfurospirillum</taxon>
    </lineage>
</organism>
<sequence length="120" mass="13475">MPLLQEIKTMGIQISMDDFGTGYSSLSMLRKLPIDELKIDKSFIDEILKDDVSASTVRNIIAIAKNFGMRVVAEGVESQAQKELLSTLGCDLFQGYYFAKPLLKEELERFLQGKKPISEP</sequence>
<dbReference type="EMBL" id="DLUG01000132">
    <property type="protein sequence ID" value="DAB36436.1"/>
    <property type="molecule type" value="Genomic_DNA"/>
</dbReference>
<feature type="domain" description="EAL" evidence="1">
    <location>
        <begin position="1"/>
        <end position="115"/>
    </location>
</feature>
<dbReference type="GO" id="GO:0071111">
    <property type="term" value="F:cyclic-guanylate-specific phosphodiesterase activity"/>
    <property type="evidence" value="ECO:0007669"/>
    <property type="project" value="InterPro"/>
</dbReference>
<dbReference type="SUPFAM" id="SSF141868">
    <property type="entry name" value="EAL domain-like"/>
    <property type="match status" value="1"/>
</dbReference>
<reference evidence="2 3" key="1">
    <citation type="journal article" date="2017" name="Front. Microbiol.">
        <title>Comparative Genomic Analysis of the Class Epsilonproteobacteria and Proposed Reclassification to Epsilonbacteraeota (phyl. nov.).</title>
        <authorList>
            <person name="Waite D.W."/>
            <person name="Vanwonterghem I."/>
            <person name="Rinke C."/>
            <person name="Parks D.H."/>
            <person name="Zhang Y."/>
            <person name="Takai K."/>
            <person name="Sievert S.M."/>
            <person name="Simon J."/>
            <person name="Campbell B.J."/>
            <person name="Hanson T.E."/>
            <person name="Woyke T."/>
            <person name="Klotz M.G."/>
            <person name="Hugenholtz P."/>
        </authorList>
    </citation>
    <scope>NUCLEOTIDE SEQUENCE [LARGE SCALE GENOMIC DNA]</scope>
    <source>
        <strain evidence="2">UBA11420</strain>
    </source>
</reference>
<name>A0A2D3WDT1_9BACT</name>
<gene>
    <name evidence="2" type="ORF">CFH80_04835</name>
</gene>
<protein>
    <recommendedName>
        <fullName evidence="1">EAL domain-containing protein</fullName>
    </recommendedName>
</protein>
<dbReference type="Proteomes" id="UP000231638">
    <property type="component" value="Unassembled WGS sequence"/>
</dbReference>
<dbReference type="AlphaFoldDB" id="A0A2D3WDT1"/>